<dbReference type="Pfam" id="PF20415">
    <property type="entry name" value="DUF6699"/>
    <property type="match status" value="1"/>
</dbReference>
<dbReference type="OrthoDB" id="3333333at2759"/>
<evidence type="ECO:0000313" key="3">
    <source>
        <dbReference type="Proteomes" id="UP000094819"/>
    </source>
</evidence>
<sequence length="256" mass="29381">MSLVPVGAPRDAAITIGPFKPARPGYGPVLSYLQAAQLTTPLKIHPLLQLRTWDPKPYPKYLAWNAIEHPMFAAIWVDFDDTETVSLWPNVEGRFLPAASFFVNRNVRIKERGQPATSPIVEELNLGHVETGWAIRVRNRMVRPLSVNLRLKLNVLRKGITCEDVLFAIYDFFASPLYVDELGEMHPRAVRIMEQQYFEKRRMGFFDLMEGYRKSDALLGATYFDGIHNDPESVERLKNKYNFHSSNFLLLRLGNC</sequence>
<feature type="domain" description="DUF6699" evidence="1">
    <location>
        <begin position="106"/>
        <end position="230"/>
    </location>
</feature>
<keyword evidence="3" id="KW-1185">Reference proteome</keyword>
<dbReference type="InterPro" id="IPR046522">
    <property type="entry name" value="DUF6699"/>
</dbReference>
<protein>
    <recommendedName>
        <fullName evidence="1">DUF6699 domain-containing protein</fullName>
    </recommendedName>
</protein>
<dbReference type="RefSeq" id="XP_019033740.1">
    <property type="nucleotide sequence ID" value="XM_019173933.1"/>
</dbReference>
<dbReference type="Proteomes" id="UP000094819">
    <property type="component" value="Unassembled WGS sequence"/>
</dbReference>
<name>A0A1E3JW62_9TREE</name>
<dbReference type="EMBL" id="AWGH01000004">
    <property type="protein sequence ID" value="ODO05085.1"/>
    <property type="molecule type" value="Genomic_DNA"/>
</dbReference>
<gene>
    <name evidence="2" type="ORF">L198_01772</name>
</gene>
<evidence type="ECO:0000313" key="2">
    <source>
        <dbReference type="EMBL" id="ODO05085.1"/>
    </source>
</evidence>
<comment type="caution">
    <text evidence="2">The sequence shown here is derived from an EMBL/GenBank/DDBJ whole genome shotgun (WGS) entry which is preliminary data.</text>
</comment>
<dbReference type="AlphaFoldDB" id="A0A1E3JW62"/>
<proteinExistence type="predicted"/>
<evidence type="ECO:0000259" key="1">
    <source>
        <dbReference type="Pfam" id="PF20415"/>
    </source>
</evidence>
<organism evidence="2 3">
    <name type="scientific">Cryptococcus wingfieldii CBS 7118</name>
    <dbReference type="NCBI Taxonomy" id="1295528"/>
    <lineage>
        <taxon>Eukaryota</taxon>
        <taxon>Fungi</taxon>
        <taxon>Dikarya</taxon>
        <taxon>Basidiomycota</taxon>
        <taxon>Agaricomycotina</taxon>
        <taxon>Tremellomycetes</taxon>
        <taxon>Tremellales</taxon>
        <taxon>Cryptococcaceae</taxon>
        <taxon>Cryptococcus</taxon>
    </lineage>
</organism>
<reference evidence="2 3" key="1">
    <citation type="submission" date="2016-06" db="EMBL/GenBank/DDBJ databases">
        <title>Evolution of pathogenesis and genome organization in the Tremellales.</title>
        <authorList>
            <person name="Cuomo C."/>
            <person name="Litvintseva A."/>
            <person name="Heitman J."/>
            <person name="Chen Y."/>
            <person name="Sun S."/>
            <person name="Springer D."/>
            <person name="Dromer F."/>
            <person name="Young S."/>
            <person name="Zeng Q."/>
            <person name="Chapman S."/>
            <person name="Gujja S."/>
            <person name="Saif S."/>
            <person name="Birren B."/>
        </authorList>
    </citation>
    <scope>NUCLEOTIDE SEQUENCE [LARGE SCALE GENOMIC DNA]</scope>
    <source>
        <strain evidence="2 3">CBS 7118</strain>
    </source>
</reference>
<accession>A0A1E3JW62</accession>
<dbReference type="GeneID" id="30190985"/>